<keyword evidence="1 9" id="KW-0540">Nuclease</keyword>
<feature type="compositionally biased region" description="Acidic residues" evidence="10">
    <location>
        <begin position="439"/>
        <end position="455"/>
    </location>
</feature>
<dbReference type="CDD" id="cd00840">
    <property type="entry name" value="MPP_Mre11_N"/>
    <property type="match status" value="1"/>
</dbReference>
<keyword evidence="7 9" id="KW-0234">DNA repair</keyword>
<evidence type="ECO:0000256" key="1">
    <source>
        <dbReference type="ARBA" id="ARBA00022722"/>
    </source>
</evidence>
<evidence type="ECO:0000256" key="5">
    <source>
        <dbReference type="ARBA" id="ARBA00022801"/>
    </source>
</evidence>
<keyword evidence="13" id="KW-1185">Reference proteome</keyword>
<keyword evidence="4 9" id="KW-0227">DNA damage</keyword>
<dbReference type="InterPro" id="IPR029052">
    <property type="entry name" value="Metallo-depent_PP-like"/>
</dbReference>
<dbReference type="GO" id="GO:0045027">
    <property type="term" value="F:DNA end binding"/>
    <property type="evidence" value="ECO:0007669"/>
    <property type="project" value="UniProtKB-UniRule"/>
</dbReference>
<accession>L9XJJ9</accession>
<feature type="domain" description="Calcineurin-like phosphoesterase" evidence="11">
    <location>
        <begin position="3"/>
        <end position="186"/>
    </location>
</feature>
<dbReference type="Proteomes" id="UP000011602">
    <property type="component" value="Unassembled WGS sequence"/>
</dbReference>
<name>L9XJJ9_9EURY</name>
<keyword evidence="5 9" id="KW-0378">Hydrolase</keyword>
<evidence type="ECO:0000313" key="12">
    <source>
        <dbReference type="EMBL" id="ELY61586.1"/>
    </source>
</evidence>
<dbReference type="PANTHER" id="PTHR30337:SF0">
    <property type="entry name" value="NUCLEASE SBCCD SUBUNIT D"/>
    <property type="match status" value="1"/>
</dbReference>
<comment type="similarity">
    <text evidence="9">Belongs to the MRE11/RAD32 family.</text>
</comment>
<keyword evidence="6 9" id="KW-0269">Exonuclease</keyword>
<evidence type="ECO:0000256" key="7">
    <source>
        <dbReference type="ARBA" id="ARBA00023204"/>
    </source>
</evidence>
<organism evidence="12 13">
    <name type="scientific">Natronolimnohabitans innermongolicus JCM 12255</name>
    <dbReference type="NCBI Taxonomy" id="1227499"/>
    <lineage>
        <taxon>Archaea</taxon>
        <taxon>Methanobacteriati</taxon>
        <taxon>Methanobacteriota</taxon>
        <taxon>Stenosarchaea group</taxon>
        <taxon>Halobacteria</taxon>
        <taxon>Halobacteriales</taxon>
        <taxon>Natrialbaceae</taxon>
        <taxon>Natronolimnohabitans</taxon>
    </lineage>
</organism>
<gene>
    <name evidence="9" type="primary">mre11</name>
    <name evidence="12" type="ORF">C493_01941</name>
</gene>
<feature type="binding site" evidence="9">
    <location>
        <position position="85"/>
    </location>
    <ligand>
        <name>Mn(2+)</name>
        <dbReference type="ChEBI" id="CHEBI:29035"/>
        <label>2</label>
    </ligand>
</feature>
<dbReference type="RefSeq" id="WP_007257699.1">
    <property type="nucleotide sequence ID" value="NZ_AOHZ01000011.1"/>
</dbReference>
<comment type="caution">
    <text evidence="9">Lacks conserved residue(s) required for the propagation of feature annotation.</text>
</comment>
<comment type="cofactor">
    <cofactor evidence="9">
        <name>Mn(2+)</name>
        <dbReference type="ChEBI" id="CHEBI:29035"/>
    </cofactor>
    <text evidence="9">Binds 2 manganese ions per subunit.</text>
</comment>
<feature type="region of interest" description="Disordered" evidence="10">
    <location>
        <begin position="395"/>
        <end position="506"/>
    </location>
</feature>
<proteinExistence type="inferred from homology"/>
<evidence type="ECO:0000256" key="3">
    <source>
        <dbReference type="ARBA" id="ARBA00022759"/>
    </source>
</evidence>
<dbReference type="HAMAP" id="MF_02044">
    <property type="entry name" value="Mre11"/>
    <property type="match status" value="1"/>
</dbReference>
<dbReference type="eggNOG" id="arCOG00397">
    <property type="taxonomic scope" value="Archaea"/>
</dbReference>
<comment type="caution">
    <text evidence="12">The sequence shown here is derived from an EMBL/GenBank/DDBJ whole genome shotgun (WGS) entry which is preliminary data.</text>
</comment>
<feature type="binding site" evidence="9">
    <location>
        <position position="152"/>
    </location>
    <ligand>
        <name>Mn(2+)</name>
        <dbReference type="ChEBI" id="CHEBI:29035"/>
        <label>2</label>
    </ligand>
</feature>
<feature type="binding site" evidence="9">
    <location>
        <position position="50"/>
    </location>
    <ligand>
        <name>Mn(2+)</name>
        <dbReference type="ChEBI" id="CHEBI:29035"/>
        <label>1</label>
    </ligand>
</feature>
<evidence type="ECO:0000256" key="4">
    <source>
        <dbReference type="ARBA" id="ARBA00022763"/>
    </source>
</evidence>
<feature type="active site" description="Proton donor" evidence="9">
    <location>
        <position position="86"/>
    </location>
</feature>
<keyword evidence="3 9" id="KW-0255">Endonuclease</keyword>
<feature type="compositionally biased region" description="Acidic residues" evidence="10">
    <location>
        <begin position="395"/>
        <end position="410"/>
    </location>
</feature>
<comment type="function">
    <text evidence="9">Part of the Rad50/Mre11 complex, which is involved in the early steps of DNA double-strand break (DSB) repair. Mre11 binds to DSB ends and has both double-stranded 3'-5' exonuclease activity and single-stranded endonuclease activity.</text>
</comment>
<dbReference type="PATRIC" id="fig|1227499.3.peg.392"/>
<dbReference type="InterPro" id="IPR041796">
    <property type="entry name" value="Mre11_N"/>
</dbReference>
<dbReference type="Gene3D" id="3.60.21.10">
    <property type="match status" value="1"/>
</dbReference>
<evidence type="ECO:0000256" key="6">
    <source>
        <dbReference type="ARBA" id="ARBA00022839"/>
    </source>
</evidence>
<feature type="binding site" evidence="9">
    <location>
        <position position="50"/>
    </location>
    <ligand>
        <name>Mn(2+)</name>
        <dbReference type="ChEBI" id="CHEBI:29035"/>
        <label>2</label>
    </ligand>
</feature>
<dbReference type="InterPro" id="IPR050535">
    <property type="entry name" value="DNA_Repair-Maintenance_Comp"/>
</dbReference>
<evidence type="ECO:0000256" key="8">
    <source>
        <dbReference type="ARBA" id="ARBA00023211"/>
    </source>
</evidence>
<keyword evidence="8 9" id="KW-0464">Manganese</keyword>
<dbReference type="InterPro" id="IPR054879">
    <property type="entry name" value="Mre11_Halo"/>
</dbReference>
<reference evidence="12 13" key="1">
    <citation type="journal article" date="2014" name="PLoS Genet.">
        <title>Phylogenetically driven sequencing of extremely halophilic archaea reveals strategies for static and dynamic osmo-response.</title>
        <authorList>
            <person name="Becker E.A."/>
            <person name="Seitzer P.M."/>
            <person name="Tritt A."/>
            <person name="Larsen D."/>
            <person name="Krusor M."/>
            <person name="Yao A.I."/>
            <person name="Wu D."/>
            <person name="Madern D."/>
            <person name="Eisen J.A."/>
            <person name="Darling A.E."/>
            <person name="Facciotti M.T."/>
        </authorList>
    </citation>
    <scope>NUCLEOTIDE SEQUENCE [LARGE SCALE GENOMIC DNA]</scope>
    <source>
        <strain evidence="12 13">JCM 12255</strain>
    </source>
</reference>
<dbReference type="PANTHER" id="PTHR30337">
    <property type="entry name" value="COMPONENT OF ATP-DEPENDENT DSDNA EXONUCLEASE"/>
    <property type="match status" value="1"/>
</dbReference>
<feature type="binding site" evidence="9">
    <location>
        <position position="11"/>
    </location>
    <ligand>
        <name>Mn(2+)</name>
        <dbReference type="ChEBI" id="CHEBI:29035"/>
        <label>1</label>
    </ligand>
</feature>
<protein>
    <recommendedName>
        <fullName evidence="9">DNA double-strand break repair protein Mre11</fullName>
        <ecNumber evidence="9">3.1.-.-</ecNumber>
    </recommendedName>
</protein>
<evidence type="ECO:0000313" key="13">
    <source>
        <dbReference type="Proteomes" id="UP000011602"/>
    </source>
</evidence>
<feature type="region of interest" description="Disordered" evidence="10">
    <location>
        <begin position="367"/>
        <end position="386"/>
    </location>
</feature>
<evidence type="ECO:0000256" key="2">
    <source>
        <dbReference type="ARBA" id="ARBA00022723"/>
    </source>
</evidence>
<evidence type="ECO:0000256" key="10">
    <source>
        <dbReference type="SAM" id="MobiDB-lite"/>
    </source>
</evidence>
<feature type="compositionally biased region" description="Low complexity" evidence="10">
    <location>
        <begin position="411"/>
        <end position="438"/>
    </location>
</feature>
<dbReference type="EC" id="3.1.-.-" evidence="9"/>
<dbReference type="OrthoDB" id="11638at2157"/>
<sequence length="506" mass="54593">MTRVIHTGDTHIGYQQYNSPERRRDFLEAFRSVVADAVEDDVDAVVHAGDLFHDRRPGLIDLQGTVEILRTLSDADIPFLAVVGNHESKRDAQWLDLFADLGLATRLGADPVLVGDAAFYGLDFVPRSRRDDLEYDFAPLPDDADRAALVTHGLFEPFAHADWDTERLLEESTVEFDAVLLGDNHKPDTAEVLDTWVTYCGSTERASASEREDRGYNLVDFGDDAVGISRRGLPDTREFVFVDVDLEEGEGVDRIQERVRQHDLEDAVVIVTIEGDGKPITPATIEEAAIDRGALVARVNDRRELPDEAEEVSVSFADPDAAVRERVRDLGLSDAARSIDETVRNGDLPDSNVRESVENRVRDLLEDDADAFAPAPERSPDDEDVTTVADELAVDADEADGADGTDETNAEADAAVANGGDAASTASSADRTETAASSDGDDPEPPIATAEDDDGGTGGTNGDDDSAESDDDPAEPDDDPAEPDDDHAESDDEPAETDTASLGDFA</sequence>
<dbReference type="GO" id="GO:0008408">
    <property type="term" value="F:3'-5' exonuclease activity"/>
    <property type="evidence" value="ECO:0007669"/>
    <property type="project" value="UniProtKB-UniRule"/>
</dbReference>
<comment type="subunit">
    <text evidence="9">Homodimer. Forms a heterotetramer composed of two Mre11 subunits and two Rad50 subunits.</text>
</comment>
<dbReference type="GO" id="GO:0004519">
    <property type="term" value="F:endonuclease activity"/>
    <property type="evidence" value="ECO:0007669"/>
    <property type="project" value="UniProtKB-UniRule"/>
</dbReference>
<dbReference type="GO" id="GO:0006302">
    <property type="term" value="P:double-strand break repair"/>
    <property type="evidence" value="ECO:0007669"/>
    <property type="project" value="UniProtKB-UniRule"/>
</dbReference>
<dbReference type="STRING" id="1227499.C493_01941"/>
<evidence type="ECO:0000256" key="9">
    <source>
        <dbReference type="HAMAP-Rule" id="MF_02044"/>
    </source>
</evidence>
<feature type="binding site" evidence="9">
    <location>
        <position position="9"/>
    </location>
    <ligand>
        <name>Mn(2+)</name>
        <dbReference type="ChEBI" id="CHEBI:29035"/>
        <label>1</label>
    </ligand>
</feature>
<keyword evidence="2 9" id="KW-0479">Metal-binding</keyword>
<dbReference type="InterPro" id="IPR032885">
    <property type="entry name" value="Mre11_archaea-type"/>
</dbReference>
<dbReference type="EMBL" id="AOHZ01000011">
    <property type="protein sequence ID" value="ELY61586.1"/>
    <property type="molecule type" value="Genomic_DNA"/>
</dbReference>
<dbReference type="GO" id="GO:0030145">
    <property type="term" value="F:manganese ion binding"/>
    <property type="evidence" value="ECO:0007669"/>
    <property type="project" value="UniProtKB-UniRule"/>
</dbReference>
<dbReference type="GO" id="GO:0000403">
    <property type="term" value="F:Y-form DNA binding"/>
    <property type="evidence" value="ECO:0007669"/>
    <property type="project" value="UniProtKB-UniRule"/>
</dbReference>
<dbReference type="SUPFAM" id="SSF56300">
    <property type="entry name" value="Metallo-dependent phosphatases"/>
    <property type="match status" value="1"/>
</dbReference>
<feature type="compositionally biased region" description="Acidic residues" evidence="10">
    <location>
        <begin position="462"/>
        <end position="496"/>
    </location>
</feature>
<dbReference type="Pfam" id="PF00149">
    <property type="entry name" value="Metallophos"/>
    <property type="match status" value="1"/>
</dbReference>
<dbReference type="AlphaFoldDB" id="L9XJJ9"/>
<dbReference type="NCBIfam" id="NF041030">
    <property type="entry name" value="Mre11_Halo"/>
    <property type="match status" value="1"/>
</dbReference>
<comment type="activity regulation">
    <text evidence="9">Nuclease activity is regulated by Rad50.</text>
</comment>
<feature type="binding site" evidence="9">
    <location>
        <position position="185"/>
    </location>
    <ligand>
        <name>Mn(2+)</name>
        <dbReference type="ChEBI" id="CHEBI:29035"/>
        <label>1</label>
    </ligand>
</feature>
<evidence type="ECO:0000259" key="11">
    <source>
        <dbReference type="Pfam" id="PF00149"/>
    </source>
</evidence>
<dbReference type="InterPro" id="IPR004843">
    <property type="entry name" value="Calcineurin-like_PHP"/>
</dbReference>